<dbReference type="InterPro" id="IPR036497">
    <property type="entry name" value="GLTP_sf"/>
</dbReference>
<keyword evidence="1" id="KW-0813">Transport</keyword>
<evidence type="ECO:0000313" key="4">
    <source>
        <dbReference type="Proteomes" id="UP001648503"/>
    </source>
</evidence>
<feature type="domain" description="Glycolipid transfer protein" evidence="2">
    <location>
        <begin position="24"/>
        <end position="161"/>
    </location>
</feature>
<sequence>MATFFDTLSSSYTTIVVASSDNGIPTVQFLDSTNSLTKLFDTLGAAFSVVSSDMHGNITKIRTRFDQNAARSGTLQELVNAERADNSGKAADALLWLKRGLEFTAMGLRRNLDNPSEELSTSFNKAYEGTLSRHHNFMIRGVFSLAMKACPSRVDFYAKLSRSDPAKMKEQLVAWLSALETQVSIINQFLKANGIEK</sequence>
<dbReference type="Gene3D" id="1.10.3520.10">
    <property type="entry name" value="Glycolipid transfer protein"/>
    <property type="match status" value="1"/>
</dbReference>
<protein>
    <recommendedName>
        <fullName evidence="2">Glycolipid transfer protein domain-containing protein</fullName>
    </recommendedName>
</protein>
<evidence type="ECO:0000313" key="3">
    <source>
        <dbReference type="EMBL" id="KAH6587819.1"/>
    </source>
</evidence>
<keyword evidence="4" id="KW-1185">Reference proteome</keyword>
<evidence type="ECO:0000259" key="2">
    <source>
        <dbReference type="Pfam" id="PF08718"/>
    </source>
</evidence>
<comment type="caution">
    <text evidence="3">The sequence shown here is derived from an EMBL/GenBank/DDBJ whole genome shotgun (WGS) entry which is preliminary data.</text>
</comment>
<dbReference type="Pfam" id="PF08718">
    <property type="entry name" value="GLTP"/>
    <property type="match status" value="1"/>
</dbReference>
<dbReference type="InterPro" id="IPR014830">
    <property type="entry name" value="Glycolipid_transfer_prot_dom"/>
</dbReference>
<dbReference type="EMBL" id="JAFCIX010000551">
    <property type="protein sequence ID" value="KAH6587819.1"/>
    <property type="molecule type" value="Genomic_DNA"/>
</dbReference>
<dbReference type="Proteomes" id="UP001648503">
    <property type="component" value="Unassembled WGS sequence"/>
</dbReference>
<gene>
    <name evidence="3" type="ORF">BASA50_011120</name>
</gene>
<reference evidence="3 4" key="1">
    <citation type="submission" date="2021-02" db="EMBL/GenBank/DDBJ databases">
        <title>Variation within the Batrachochytrium salamandrivorans European outbreak.</title>
        <authorList>
            <person name="Kelly M."/>
            <person name="Pasmans F."/>
            <person name="Shea T.P."/>
            <person name="Munoz J.F."/>
            <person name="Carranza S."/>
            <person name="Cuomo C.A."/>
            <person name="Martel A."/>
        </authorList>
    </citation>
    <scope>NUCLEOTIDE SEQUENCE [LARGE SCALE GENOMIC DNA]</scope>
    <source>
        <strain evidence="3 4">AMFP18/2</strain>
    </source>
</reference>
<organism evidence="3 4">
    <name type="scientific">Batrachochytrium salamandrivorans</name>
    <dbReference type="NCBI Taxonomy" id="1357716"/>
    <lineage>
        <taxon>Eukaryota</taxon>
        <taxon>Fungi</taxon>
        <taxon>Fungi incertae sedis</taxon>
        <taxon>Chytridiomycota</taxon>
        <taxon>Chytridiomycota incertae sedis</taxon>
        <taxon>Chytridiomycetes</taxon>
        <taxon>Rhizophydiales</taxon>
        <taxon>Rhizophydiales incertae sedis</taxon>
        <taxon>Batrachochytrium</taxon>
    </lineage>
</organism>
<accession>A0ABQ8EWM9</accession>
<proteinExistence type="predicted"/>
<dbReference type="SUPFAM" id="SSF110004">
    <property type="entry name" value="Glycolipid transfer protein, GLTP"/>
    <property type="match status" value="1"/>
</dbReference>
<dbReference type="PANTHER" id="PTHR10219:SF25">
    <property type="entry name" value="PLECKSTRIN HOMOLOGY DOMAIN-CONTAINING FAMILY A MEMBER 8"/>
    <property type="match status" value="1"/>
</dbReference>
<evidence type="ECO:0000256" key="1">
    <source>
        <dbReference type="ARBA" id="ARBA00022448"/>
    </source>
</evidence>
<name>A0ABQ8EWM9_9FUNG</name>
<dbReference type="PANTHER" id="PTHR10219">
    <property type="entry name" value="GLYCOLIPID TRANSFER PROTEIN-RELATED"/>
    <property type="match status" value="1"/>
</dbReference>